<dbReference type="GO" id="GO:0003700">
    <property type="term" value="F:DNA-binding transcription factor activity"/>
    <property type="evidence" value="ECO:0007669"/>
    <property type="project" value="TreeGrafter"/>
</dbReference>
<reference evidence="8 10" key="2">
    <citation type="submission" date="2018-08" db="EMBL/GenBank/DDBJ databases">
        <title>Brachybacterium saurashtrense DSM 23186.</title>
        <authorList>
            <person name="Li Y."/>
        </authorList>
    </citation>
    <scope>NUCLEOTIDE SEQUENCE [LARGE SCALE GENOMIC DNA]</scope>
    <source>
        <strain evidence="8 10">DSM 23186</strain>
    </source>
</reference>
<evidence type="ECO:0000256" key="5">
    <source>
        <dbReference type="SAM" id="MobiDB-lite"/>
    </source>
</evidence>
<dbReference type="Pfam" id="PF16859">
    <property type="entry name" value="TetR_C_11"/>
    <property type="match status" value="1"/>
</dbReference>
<name>A0A345YQF1_9MICO</name>
<organism evidence="8 10">
    <name type="scientific">Brachybacterium saurashtrense</name>
    <dbReference type="NCBI Taxonomy" id="556288"/>
    <lineage>
        <taxon>Bacteria</taxon>
        <taxon>Bacillati</taxon>
        <taxon>Actinomycetota</taxon>
        <taxon>Actinomycetes</taxon>
        <taxon>Micrococcales</taxon>
        <taxon>Dermabacteraceae</taxon>
        <taxon>Brachybacterium</taxon>
    </lineage>
</organism>
<dbReference type="InterPro" id="IPR001647">
    <property type="entry name" value="HTH_TetR"/>
</dbReference>
<dbReference type="InterPro" id="IPR011075">
    <property type="entry name" value="TetR_C"/>
</dbReference>
<feature type="compositionally biased region" description="Gly residues" evidence="5">
    <location>
        <begin position="9"/>
        <end position="23"/>
    </location>
</feature>
<dbReference type="PANTHER" id="PTHR30055">
    <property type="entry name" value="HTH-TYPE TRANSCRIPTIONAL REGULATOR RUTR"/>
    <property type="match status" value="1"/>
</dbReference>
<feature type="DNA-binding region" description="H-T-H motif" evidence="4">
    <location>
        <begin position="103"/>
        <end position="122"/>
    </location>
</feature>
<keyword evidence="9" id="KW-1185">Reference proteome</keyword>
<keyword evidence="1" id="KW-0805">Transcription regulation</keyword>
<dbReference type="Gene3D" id="1.10.357.10">
    <property type="entry name" value="Tetracycline Repressor, domain 2"/>
    <property type="match status" value="1"/>
</dbReference>
<dbReference type="OrthoDB" id="9796019at2"/>
<gene>
    <name evidence="7" type="ORF">DWV08_11405</name>
    <name evidence="8" type="ORF">DXU92_03155</name>
</gene>
<dbReference type="SUPFAM" id="SSF46689">
    <property type="entry name" value="Homeodomain-like"/>
    <property type="match status" value="1"/>
</dbReference>
<dbReference type="AlphaFoldDB" id="A0A345YQF1"/>
<evidence type="ECO:0000256" key="1">
    <source>
        <dbReference type="ARBA" id="ARBA00023015"/>
    </source>
</evidence>
<evidence type="ECO:0000256" key="2">
    <source>
        <dbReference type="ARBA" id="ARBA00023125"/>
    </source>
</evidence>
<dbReference type="EMBL" id="CP031356">
    <property type="protein sequence ID" value="AXK46153.1"/>
    <property type="molecule type" value="Genomic_DNA"/>
</dbReference>
<evidence type="ECO:0000313" key="7">
    <source>
        <dbReference type="EMBL" id="AXK46153.1"/>
    </source>
</evidence>
<evidence type="ECO:0000256" key="4">
    <source>
        <dbReference type="PROSITE-ProRule" id="PRU00335"/>
    </source>
</evidence>
<dbReference type="PROSITE" id="PS50977">
    <property type="entry name" value="HTH_TETR_2"/>
    <property type="match status" value="1"/>
</dbReference>
<dbReference type="KEGG" id="bsau:DWV08_11405"/>
<dbReference type="Proteomes" id="UP000282185">
    <property type="component" value="Unassembled WGS sequence"/>
</dbReference>
<dbReference type="InterPro" id="IPR009057">
    <property type="entry name" value="Homeodomain-like_sf"/>
</dbReference>
<dbReference type="GO" id="GO:0000976">
    <property type="term" value="F:transcription cis-regulatory region binding"/>
    <property type="evidence" value="ECO:0007669"/>
    <property type="project" value="TreeGrafter"/>
</dbReference>
<proteinExistence type="predicted"/>
<evidence type="ECO:0000313" key="8">
    <source>
        <dbReference type="EMBL" id="RRR23893.1"/>
    </source>
</evidence>
<dbReference type="Pfam" id="PF00440">
    <property type="entry name" value="TetR_N"/>
    <property type="match status" value="1"/>
</dbReference>
<reference evidence="7 9" key="1">
    <citation type="submission" date="2018-07" db="EMBL/GenBank/DDBJ databases">
        <title>Brachybacterium saurashtrense DSM 23186 genome sequence.</title>
        <authorList>
            <person name="Guo L."/>
        </authorList>
    </citation>
    <scope>NUCLEOTIDE SEQUENCE [LARGE SCALE GENOMIC DNA]</scope>
    <source>
        <strain evidence="7 9">DSM 23186</strain>
    </source>
</reference>
<accession>A0A345YQF1</accession>
<dbReference type="EMBL" id="QSWH01000002">
    <property type="protein sequence ID" value="RRR23893.1"/>
    <property type="molecule type" value="Genomic_DNA"/>
</dbReference>
<dbReference type="InterPro" id="IPR050109">
    <property type="entry name" value="HTH-type_TetR-like_transc_reg"/>
</dbReference>
<feature type="domain" description="HTH tetR-type" evidence="6">
    <location>
        <begin position="80"/>
        <end position="140"/>
    </location>
</feature>
<keyword evidence="3" id="KW-0804">Transcription</keyword>
<evidence type="ECO:0000256" key="3">
    <source>
        <dbReference type="ARBA" id="ARBA00023163"/>
    </source>
</evidence>
<evidence type="ECO:0000313" key="10">
    <source>
        <dbReference type="Proteomes" id="UP000282185"/>
    </source>
</evidence>
<keyword evidence="2 4" id="KW-0238">DNA-binding</keyword>
<sequence length="260" mass="27286">MGEPAVDGVPGGERGVMGGGLVGHGSSSTGHGPRAATLTPLWDWSLVIAWVAADHRRGWQARSMTADSPASARPGRPVDMARRRAVLEAVGALLREHDYDDVTIEQIATRAGVSRQLLYRAWGSKAEVVADAVLRGALVLGPLPVPRSGDLRRDLEDWLLATAESITGRSVRSVARALAAASAGGPDRRALFDEVLTRPTAAVVIARLEHARDAGEPVPEAPFDVVAELLLGHLTLGTLGSASLAPERLRAVLAAVLGPR</sequence>
<dbReference type="SUPFAM" id="SSF48498">
    <property type="entry name" value="Tetracyclin repressor-like, C-terminal domain"/>
    <property type="match status" value="1"/>
</dbReference>
<dbReference type="Proteomes" id="UP000254236">
    <property type="component" value="Chromosome"/>
</dbReference>
<dbReference type="Gene3D" id="1.10.10.60">
    <property type="entry name" value="Homeodomain-like"/>
    <property type="match status" value="1"/>
</dbReference>
<dbReference type="InterPro" id="IPR036271">
    <property type="entry name" value="Tet_transcr_reg_TetR-rel_C_sf"/>
</dbReference>
<evidence type="ECO:0000259" key="6">
    <source>
        <dbReference type="PROSITE" id="PS50977"/>
    </source>
</evidence>
<dbReference type="PANTHER" id="PTHR30055:SF148">
    <property type="entry name" value="TETR-FAMILY TRANSCRIPTIONAL REGULATOR"/>
    <property type="match status" value="1"/>
</dbReference>
<evidence type="ECO:0000313" key="9">
    <source>
        <dbReference type="Proteomes" id="UP000254236"/>
    </source>
</evidence>
<feature type="region of interest" description="Disordered" evidence="5">
    <location>
        <begin position="1"/>
        <end position="33"/>
    </location>
</feature>
<protein>
    <submittedName>
        <fullName evidence="8">TetR/AcrR family transcriptional regulator</fullName>
    </submittedName>
</protein>